<proteinExistence type="predicted"/>
<dbReference type="Proteomes" id="UP000295511">
    <property type="component" value="Unassembled WGS sequence"/>
</dbReference>
<protein>
    <submittedName>
        <fullName evidence="1">Uncharacterized protein</fullName>
    </submittedName>
</protein>
<sequence>MKGSVLASDRLSVVVRVDLDGEQIQIAATGHVTSSSLQGLYPIVQRTSRLADGLGIEVDLSRALVDPDALEQLEGYARIHELPVRVEYAPADDTVAILPSRIGDSSTLGAGRAA</sequence>
<dbReference type="AlphaFoldDB" id="A0A4R5KNU8"/>
<name>A0A4R5KNU8_9MICC</name>
<evidence type="ECO:0000313" key="1">
    <source>
        <dbReference type="EMBL" id="TDF97331.1"/>
    </source>
</evidence>
<dbReference type="EMBL" id="SMRU01000008">
    <property type="protein sequence ID" value="TDF97331.1"/>
    <property type="molecule type" value="Genomic_DNA"/>
</dbReference>
<evidence type="ECO:0000313" key="2">
    <source>
        <dbReference type="Proteomes" id="UP000295511"/>
    </source>
</evidence>
<gene>
    <name evidence="1" type="ORF">E1809_08180</name>
</gene>
<keyword evidence="2" id="KW-1185">Reference proteome</keyword>
<reference evidence="1 2" key="1">
    <citation type="submission" date="2019-03" db="EMBL/GenBank/DDBJ databases">
        <title>Whole genome sequence of Arthrobacter sp JH1-1.</title>
        <authorList>
            <person name="Trinh H.N."/>
        </authorList>
    </citation>
    <scope>NUCLEOTIDE SEQUENCE [LARGE SCALE GENOMIC DNA]</scope>
    <source>
        <strain evidence="1 2">JH1-1</strain>
    </source>
</reference>
<dbReference type="OrthoDB" id="4945755at2"/>
<organism evidence="1 2">
    <name type="scientific">Arthrobacter terricola</name>
    <dbReference type="NCBI Taxonomy" id="2547396"/>
    <lineage>
        <taxon>Bacteria</taxon>
        <taxon>Bacillati</taxon>
        <taxon>Actinomycetota</taxon>
        <taxon>Actinomycetes</taxon>
        <taxon>Micrococcales</taxon>
        <taxon>Micrococcaceae</taxon>
        <taxon>Arthrobacter</taxon>
    </lineage>
</organism>
<comment type="caution">
    <text evidence="1">The sequence shown here is derived from an EMBL/GenBank/DDBJ whole genome shotgun (WGS) entry which is preliminary data.</text>
</comment>
<accession>A0A4R5KNU8</accession>